<dbReference type="PROSITE" id="PS50090">
    <property type="entry name" value="MYB_LIKE"/>
    <property type="match status" value="3"/>
</dbReference>
<dbReference type="PANTHER" id="PTHR45614:SF25">
    <property type="entry name" value="MYB PROTEIN"/>
    <property type="match status" value="1"/>
</dbReference>
<dbReference type="InterPro" id="IPR009057">
    <property type="entry name" value="Homeodomain-like_sf"/>
</dbReference>
<dbReference type="SUPFAM" id="SSF46689">
    <property type="entry name" value="Homeodomain-like"/>
    <property type="match status" value="2"/>
</dbReference>
<name>A2EIC9_TRIV3</name>
<dbReference type="InParanoid" id="A2EIC9"/>
<evidence type="ECO:0000259" key="4">
    <source>
        <dbReference type="PROSITE" id="PS51294"/>
    </source>
</evidence>
<accession>A2EIC9</accession>
<dbReference type="eggNOG" id="KOG0048">
    <property type="taxonomic scope" value="Eukaryota"/>
</dbReference>
<dbReference type="CDD" id="cd00167">
    <property type="entry name" value="SANT"/>
    <property type="match status" value="3"/>
</dbReference>
<feature type="domain" description="Myb-like" evidence="3">
    <location>
        <begin position="73"/>
        <end position="124"/>
    </location>
</feature>
<reference evidence="5" key="2">
    <citation type="journal article" date="2007" name="Science">
        <title>Draft genome sequence of the sexually transmitted pathogen Trichomonas vaginalis.</title>
        <authorList>
            <person name="Carlton J.M."/>
            <person name="Hirt R.P."/>
            <person name="Silva J.C."/>
            <person name="Delcher A.L."/>
            <person name="Schatz M."/>
            <person name="Zhao Q."/>
            <person name="Wortman J.R."/>
            <person name="Bidwell S.L."/>
            <person name="Alsmark U.C.M."/>
            <person name="Besteiro S."/>
            <person name="Sicheritz-Ponten T."/>
            <person name="Noel C.J."/>
            <person name="Dacks J.B."/>
            <person name="Foster P.G."/>
            <person name="Simillion C."/>
            <person name="Van de Peer Y."/>
            <person name="Miranda-Saavedra D."/>
            <person name="Barton G.J."/>
            <person name="Westrop G.D."/>
            <person name="Mueller S."/>
            <person name="Dessi D."/>
            <person name="Fiori P.L."/>
            <person name="Ren Q."/>
            <person name="Paulsen I."/>
            <person name="Zhang H."/>
            <person name="Bastida-Corcuera F.D."/>
            <person name="Simoes-Barbosa A."/>
            <person name="Brown M.T."/>
            <person name="Hayes R.D."/>
            <person name="Mukherjee M."/>
            <person name="Okumura C.Y."/>
            <person name="Schneider R."/>
            <person name="Smith A.J."/>
            <person name="Vanacova S."/>
            <person name="Villalvazo M."/>
            <person name="Haas B.J."/>
            <person name="Pertea M."/>
            <person name="Feldblyum T.V."/>
            <person name="Utterback T.R."/>
            <person name="Shu C.L."/>
            <person name="Osoegawa K."/>
            <person name="de Jong P.J."/>
            <person name="Hrdy I."/>
            <person name="Horvathova L."/>
            <person name="Zubacova Z."/>
            <person name="Dolezal P."/>
            <person name="Malik S.B."/>
            <person name="Logsdon J.M. Jr."/>
            <person name="Henze K."/>
            <person name="Gupta A."/>
            <person name="Wang C.C."/>
            <person name="Dunne R.L."/>
            <person name="Upcroft J.A."/>
            <person name="Upcroft P."/>
            <person name="White O."/>
            <person name="Salzberg S.L."/>
            <person name="Tang P."/>
            <person name="Chiu C.-H."/>
            <person name="Lee Y.-S."/>
            <person name="Embley T.M."/>
            <person name="Coombs G.H."/>
            <person name="Mottram J.C."/>
            <person name="Tachezy J."/>
            <person name="Fraser-Liggett C.M."/>
            <person name="Johnson P.J."/>
        </authorList>
    </citation>
    <scope>NUCLEOTIDE SEQUENCE [LARGE SCALE GENOMIC DNA]</scope>
    <source>
        <strain evidence="5">G3</strain>
    </source>
</reference>
<sequence>MKTSSSHAQPLAPTRVRNKINNCVKNVKWQKEEDELLMKLMLGNMHPNYSRMAEHFPGKTGQQIAERWDKVLNPELVKGSWTRQEDEIIIKFVQENGTKNWKKLCELLPGRIGKQCRERWRNHLDPNINHQPWTPEEDNLLIKYHEMYGNKWVQISQLIPNRSDNAIKNRWNATIKKLVNSTPKPEIETKDTVPSTSPASTPVVQTLISSPFLTTVTPLGYLSPGLSLLEKKSPKGKEASSSLTDNFAKLLEMIPKN</sequence>
<evidence type="ECO:0000313" key="6">
    <source>
        <dbReference type="Proteomes" id="UP000001542"/>
    </source>
</evidence>
<dbReference type="OrthoDB" id="2143914at2759"/>
<reference evidence="5" key="1">
    <citation type="submission" date="2006-10" db="EMBL/GenBank/DDBJ databases">
        <authorList>
            <person name="Amadeo P."/>
            <person name="Zhao Q."/>
            <person name="Wortman J."/>
            <person name="Fraser-Liggett C."/>
            <person name="Carlton J."/>
        </authorList>
    </citation>
    <scope>NUCLEOTIDE SEQUENCE</scope>
    <source>
        <strain evidence="5">G3</strain>
    </source>
</reference>
<evidence type="ECO:0000259" key="3">
    <source>
        <dbReference type="PROSITE" id="PS50090"/>
    </source>
</evidence>
<feature type="domain" description="HTH myb-type" evidence="4">
    <location>
        <begin position="129"/>
        <end position="179"/>
    </location>
</feature>
<dbReference type="InterPro" id="IPR001005">
    <property type="entry name" value="SANT/Myb"/>
</dbReference>
<dbReference type="GO" id="GO:0005634">
    <property type="term" value="C:nucleus"/>
    <property type="evidence" value="ECO:0000318"/>
    <property type="project" value="GO_Central"/>
</dbReference>
<dbReference type="Gene3D" id="1.10.10.60">
    <property type="entry name" value="Homeodomain-like"/>
    <property type="match status" value="3"/>
</dbReference>
<dbReference type="AlphaFoldDB" id="A2EIC9"/>
<protein>
    <submittedName>
        <fullName evidence="5">Myb-like DNA-binding domain containing protein</fullName>
    </submittedName>
</protein>
<feature type="domain" description="Myb-like" evidence="3">
    <location>
        <begin position="21"/>
        <end position="72"/>
    </location>
</feature>
<dbReference type="FunFam" id="1.10.10.60:FF:000010">
    <property type="entry name" value="Transcriptional activator Myb isoform A"/>
    <property type="match status" value="1"/>
</dbReference>
<evidence type="ECO:0000313" key="5">
    <source>
        <dbReference type="EMBL" id="EAY07611.1"/>
    </source>
</evidence>
<dbReference type="VEuPathDB" id="TrichDB:TVAGG3_0887760"/>
<dbReference type="EMBL" id="DS113396">
    <property type="protein sequence ID" value="EAY07611.1"/>
    <property type="molecule type" value="Genomic_DNA"/>
</dbReference>
<dbReference type="GO" id="GO:0000981">
    <property type="term" value="F:DNA-binding transcription factor activity, RNA polymerase II-specific"/>
    <property type="evidence" value="ECO:0000318"/>
    <property type="project" value="GO_Central"/>
</dbReference>
<feature type="domain" description="Myb-like" evidence="3">
    <location>
        <begin position="125"/>
        <end position="175"/>
    </location>
</feature>
<dbReference type="InterPro" id="IPR017930">
    <property type="entry name" value="Myb_dom"/>
</dbReference>
<dbReference type="STRING" id="5722.A2EIC9"/>
<evidence type="ECO:0000256" key="1">
    <source>
        <dbReference type="ARBA" id="ARBA00022737"/>
    </source>
</evidence>
<dbReference type="SMART" id="SM00717">
    <property type="entry name" value="SANT"/>
    <property type="match status" value="3"/>
</dbReference>
<keyword evidence="1" id="KW-0677">Repeat</keyword>
<feature type="domain" description="HTH myb-type" evidence="4">
    <location>
        <begin position="21"/>
        <end position="72"/>
    </location>
</feature>
<organism evidence="5 6">
    <name type="scientific">Trichomonas vaginalis (strain ATCC PRA-98 / G3)</name>
    <dbReference type="NCBI Taxonomy" id="412133"/>
    <lineage>
        <taxon>Eukaryota</taxon>
        <taxon>Metamonada</taxon>
        <taxon>Parabasalia</taxon>
        <taxon>Trichomonadida</taxon>
        <taxon>Trichomonadidae</taxon>
        <taxon>Trichomonas</taxon>
    </lineage>
</organism>
<dbReference type="Proteomes" id="UP000001542">
    <property type="component" value="Unassembled WGS sequence"/>
</dbReference>
<dbReference type="KEGG" id="tva:4765504"/>
<keyword evidence="6" id="KW-1185">Reference proteome</keyword>
<keyword evidence="2 5" id="KW-0238">DNA-binding</keyword>
<gene>
    <name evidence="5" type="ORF">TVAG_334230</name>
</gene>
<dbReference type="InterPro" id="IPR050560">
    <property type="entry name" value="MYB_TF"/>
</dbReference>
<dbReference type="GO" id="GO:0000978">
    <property type="term" value="F:RNA polymerase II cis-regulatory region sequence-specific DNA binding"/>
    <property type="evidence" value="ECO:0000318"/>
    <property type="project" value="GO_Central"/>
</dbReference>
<evidence type="ECO:0000256" key="2">
    <source>
        <dbReference type="ARBA" id="ARBA00023125"/>
    </source>
</evidence>
<dbReference type="Pfam" id="PF00249">
    <property type="entry name" value="Myb_DNA-binding"/>
    <property type="match status" value="3"/>
</dbReference>
<dbReference type="VEuPathDB" id="TrichDB:TVAG_334230"/>
<dbReference type="PROSITE" id="PS51294">
    <property type="entry name" value="HTH_MYB"/>
    <property type="match status" value="3"/>
</dbReference>
<dbReference type="RefSeq" id="XP_001319834.1">
    <property type="nucleotide sequence ID" value="XM_001319799.1"/>
</dbReference>
<feature type="domain" description="HTH myb-type" evidence="4">
    <location>
        <begin position="73"/>
        <end position="128"/>
    </location>
</feature>
<proteinExistence type="predicted"/>
<dbReference type="PANTHER" id="PTHR45614">
    <property type="entry name" value="MYB PROTEIN-RELATED"/>
    <property type="match status" value="1"/>
</dbReference>
<dbReference type="GO" id="GO:0006355">
    <property type="term" value="P:regulation of DNA-templated transcription"/>
    <property type="evidence" value="ECO:0000318"/>
    <property type="project" value="GO_Central"/>
</dbReference>
<dbReference type="SMR" id="A2EIC9"/>